<keyword evidence="5 7" id="KW-1133">Transmembrane helix</keyword>
<dbReference type="InterPro" id="IPR008915">
    <property type="entry name" value="Peptidase_M50"/>
</dbReference>
<dbReference type="EMBL" id="VJMZ01000001">
    <property type="protein sequence ID" value="TRM12615.1"/>
    <property type="molecule type" value="Genomic_DNA"/>
</dbReference>
<dbReference type="Proteomes" id="UP000319280">
    <property type="component" value="Unassembled WGS sequence"/>
</dbReference>
<evidence type="ECO:0000256" key="7">
    <source>
        <dbReference type="SAM" id="Phobius"/>
    </source>
</evidence>
<dbReference type="GO" id="GO:0006508">
    <property type="term" value="P:proteolysis"/>
    <property type="evidence" value="ECO:0007669"/>
    <property type="project" value="InterPro"/>
</dbReference>
<evidence type="ECO:0000256" key="6">
    <source>
        <dbReference type="ARBA" id="ARBA00023136"/>
    </source>
</evidence>
<evidence type="ECO:0000256" key="5">
    <source>
        <dbReference type="ARBA" id="ARBA00022989"/>
    </source>
</evidence>
<comment type="subcellular location">
    <subcellularLocation>
        <location evidence="2">Membrane</location>
        <topology evidence="2">Multi-pass membrane protein</topology>
    </subcellularLocation>
</comment>
<gene>
    <name evidence="9" type="ORF">FH966_13410</name>
</gene>
<evidence type="ECO:0000313" key="9">
    <source>
        <dbReference type="EMBL" id="TRM12615.1"/>
    </source>
</evidence>
<evidence type="ECO:0000256" key="1">
    <source>
        <dbReference type="ARBA" id="ARBA00001947"/>
    </source>
</evidence>
<comment type="similarity">
    <text evidence="3">Belongs to the peptidase M50B family.</text>
</comment>
<feature type="transmembrane region" description="Helical" evidence="7">
    <location>
        <begin position="52"/>
        <end position="70"/>
    </location>
</feature>
<keyword evidence="10" id="KW-1185">Reference proteome</keyword>
<accession>A0A549YL62</accession>
<evidence type="ECO:0000313" key="10">
    <source>
        <dbReference type="Proteomes" id="UP000319280"/>
    </source>
</evidence>
<organism evidence="9 10">
    <name type="scientific">Lentibacillus cibarius</name>
    <dbReference type="NCBI Taxonomy" id="2583219"/>
    <lineage>
        <taxon>Bacteria</taxon>
        <taxon>Bacillati</taxon>
        <taxon>Bacillota</taxon>
        <taxon>Bacilli</taxon>
        <taxon>Bacillales</taxon>
        <taxon>Bacillaceae</taxon>
        <taxon>Lentibacillus</taxon>
    </lineage>
</organism>
<evidence type="ECO:0000259" key="8">
    <source>
        <dbReference type="Pfam" id="PF02163"/>
    </source>
</evidence>
<keyword evidence="4 7" id="KW-0812">Transmembrane</keyword>
<evidence type="ECO:0000256" key="2">
    <source>
        <dbReference type="ARBA" id="ARBA00004141"/>
    </source>
</evidence>
<dbReference type="GO" id="GO:0016020">
    <property type="term" value="C:membrane"/>
    <property type="evidence" value="ECO:0007669"/>
    <property type="project" value="UniProtKB-SubCell"/>
</dbReference>
<evidence type="ECO:0000256" key="4">
    <source>
        <dbReference type="ARBA" id="ARBA00022692"/>
    </source>
</evidence>
<dbReference type="Pfam" id="PF02163">
    <property type="entry name" value="Peptidase_M50"/>
    <property type="match status" value="1"/>
</dbReference>
<keyword evidence="6 7" id="KW-0472">Membrane</keyword>
<feature type="transmembrane region" description="Helical" evidence="7">
    <location>
        <begin position="112"/>
        <end position="132"/>
    </location>
</feature>
<evidence type="ECO:0000256" key="3">
    <source>
        <dbReference type="ARBA" id="ARBA00007931"/>
    </source>
</evidence>
<name>A0A549YL62_9BACI</name>
<proteinExistence type="inferred from homology"/>
<feature type="transmembrane region" description="Helical" evidence="7">
    <location>
        <begin position="82"/>
        <end position="106"/>
    </location>
</feature>
<dbReference type="AlphaFoldDB" id="A0A549YL62"/>
<feature type="domain" description="Peptidase M50" evidence="8">
    <location>
        <begin position="19"/>
        <end position="140"/>
    </location>
</feature>
<sequence>MVIVLLLYLVFIAGPIGTITHELGHAFGAKWAGANKVVLSIGSGKVIHRSEWNNISIYIHTLFFLGGMTYSETTVPYHRKEVILIALAGPLLSALAAALCFVFYLFYPGDYMMLLILLHLWIAFINFIPFHFKGKQSDGYTIYKAIAFK</sequence>
<dbReference type="RefSeq" id="WP_142791571.1">
    <property type="nucleotide sequence ID" value="NZ_VJMZ01000001.1"/>
</dbReference>
<comment type="caution">
    <text evidence="9">The sequence shown here is derived from an EMBL/GenBank/DDBJ whole genome shotgun (WGS) entry which is preliminary data.</text>
</comment>
<reference evidence="9 10" key="1">
    <citation type="submission" date="2019-07" db="EMBL/GenBank/DDBJ databases">
        <title>Genomic analysis of Lentibacillus sp. NKC851-2.</title>
        <authorList>
            <person name="Oh Y.J."/>
        </authorList>
    </citation>
    <scope>NUCLEOTIDE SEQUENCE [LARGE SCALE GENOMIC DNA]</scope>
    <source>
        <strain evidence="9 10">NKC851-2</strain>
    </source>
</reference>
<comment type="cofactor">
    <cofactor evidence="1">
        <name>Zn(2+)</name>
        <dbReference type="ChEBI" id="CHEBI:29105"/>
    </cofactor>
</comment>
<protein>
    <recommendedName>
        <fullName evidence="8">Peptidase M50 domain-containing protein</fullName>
    </recommendedName>
</protein>